<name>A0ACA9QIF2_9GLOM</name>
<accession>A0ACA9QIF2</accession>
<feature type="non-terminal residue" evidence="1">
    <location>
        <position position="40"/>
    </location>
</feature>
<dbReference type="EMBL" id="CAJVQC010031745">
    <property type="protein sequence ID" value="CAG8749336.1"/>
    <property type="molecule type" value="Genomic_DNA"/>
</dbReference>
<gene>
    <name evidence="1" type="ORF">RPERSI_LOCUS14012</name>
</gene>
<organism evidence="1 2">
    <name type="scientific">Racocetra persica</name>
    <dbReference type="NCBI Taxonomy" id="160502"/>
    <lineage>
        <taxon>Eukaryota</taxon>
        <taxon>Fungi</taxon>
        <taxon>Fungi incertae sedis</taxon>
        <taxon>Mucoromycota</taxon>
        <taxon>Glomeromycotina</taxon>
        <taxon>Glomeromycetes</taxon>
        <taxon>Diversisporales</taxon>
        <taxon>Gigasporaceae</taxon>
        <taxon>Racocetra</taxon>
    </lineage>
</organism>
<proteinExistence type="predicted"/>
<evidence type="ECO:0000313" key="2">
    <source>
        <dbReference type="Proteomes" id="UP000789920"/>
    </source>
</evidence>
<dbReference type="Proteomes" id="UP000789920">
    <property type="component" value="Unassembled WGS sequence"/>
</dbReference>
<reference evidence="1" key="1">
    <citation type="submission" date="2021-06" db="EMBL/GenBank/DDBJ databases">
        <authorList>
            <person name="Kallberg Y."/>
            <person name="Tangrot J."/>
            <person name="Rosling A."/>
        </authorList>
    </citation>
    <scope>NUCLEOTIDE SEQUENCE</scope>
    <source>
        <strain evidence="1">MA461A</strain>
    </source>
</reference>
<sequence>MPSALSKDITSESGYSRTSIIAPSIIAPIYKFSLNGCPGM</sequence>
<evidence type="ECO:0000313" key="1">
    <source>
        <dbReference type="EMBL" id="CAG8749336.1"/>
    </source>
</evidence>
<keyword evidence="2" id="KW-1185">Reference proteome</keyword>
<protein>
    <submittedName>
        <fullName evidence="1">8731_t:CDS:1</fullName>
    </submittedName>
</protein>
<comment type="caution">
    <text evidence="1">The sequence shown here is derived from an EMBL/GenBank/DDBJ whole genome shotgun (WGS) entry which is preliminary data.</text>
</comment>